<evidence type="ECO:0000256" key="2">
    <source>
        <dbReference type="SAM" id="MobiDB-lite"/>
    </source>
</evidence>
<dbReference type="InterPro" id="IPR052618">
    <property type="entry name" value="ComplexI_NDUFA12"/>
</dbReference>
<organism evidence="3 4">
    <name type="scientific">Haematococcus lacustris</name>
    <name type="common">Green alga</name>
    <name type="synonym">Haematococcus pluvialis</name>
    <dbReference type="NCBI Taxonomy" id="44745"/>
    <lineage>
        <taxon>Eukaryota</taxon>
        <taxon>Viridiplantae</taxon>
        <taxon>Chlorophyta</taxon>
        <taxon>core chlorophytes</taxon>
        <taxon>Chlorophyceae</taxon>
        <taxon>CS clade</taxon>
        <taxon>Chlamydomonadales</taxon>
        <taxon>Haematococcaceae</taxon>
        <taxon>Haematococcus</taxon>
    </lineage>
</organism>
<gene>
    <name evidence="3" type="ORF">HaLaN_02894</name>
</gene>
<evidence type="ECO:0000313" key="4">
    <source>
        <dbReference type="Proteomes" id="UP000485058"/>
    </source>
</evidence>
<reference evidence="3 4" key="1">
    <citation type="submission" date="2020-02" db="EMBL/GenBank/DDBJ databases">
        <title>Draft genome sequence of Haematococcus lacustris strain NIES-144.</title>
        <authorList>
            <person name="Morimoto D."/>
            <person name="Nakagawa S."/>
            <person name="Yoshida T."/>
            <person name="Sawayama S."/>
        </authorList>
    </citation>
    <scope>NUCLEOTIDE SEQUENCE [LARGE SCALE GENOMIC DNA]</scope>
    <source>
        <strain evidence="3 4">NIES-144</strain>
    </source>
</reference>
<dbReference type="AlphaFoldDB" id="A0A699YCR1"/>
<dbReference type="GO" id="GO:0045271">
    <property type="term" value="C:respiratory chain complex I"/>
    <property type="evidence" value="ECO:0007669"/>
    <property type="project" value="InterPro"/>
</dbReference>
<proteinExistence type="inferred from homology"/>
<name>A0A699YCR1_HAELA</name>
<dbReference type="PANTHER" id="PTHR32470">
    <property type="entry name" value="ADH DEHYDROGENASE [UBIQUINONE] 1 ALPHA SUBCOMPLEX ASSEMBLY FACTOR 2"/>
    <property type="match status" value="1"/>
</dbReference>
<dbReference type="Proteomes" id="UP000485058">
    <property type="component" value="Unassembled WGS sequence"/>
</dbReference>
<evidence type="ECO:0000256" key="1">
    <source>
        <dbReference type="ARBA" id="ARBA00007355"/>
    </source>
</evidence>
<comment type="caution">
    <text evidence="3">The sequence shown here is derived from an EMBL/GenBank/DDBJ whole genome shotgun (WGS) entry which is preliminary data.</text>
</comment>
<keyword evidence="4" id="KW-1185">Reference proteome</keyword>
<dbReference type="EMBL" id="BLLF01000130">
    <property type="protein sequence ID" value="GFH08000.1"/>
    <property type="molecule type" value="Genomic_DNA"/>
</dbReference>
<evidence type="ECO:0000313" key="3">
    <source>
        <dbReference type="EMBL" id="GFH08000.1"/>
    </source>
</evidence>
<dbReference type="Pfam" id="PF05071">
    <property type="entry name" value="NDUFA12"/>
    <property type="match status" value="1"/>
</dbReference>
<feature type="region of interest" description="Disordered" evidence="2">
    <location>
        <begin position="106"/>
        <end position="175"/>
    </location>
</feature>
<sequence length="175" mass="19648">MAGFLSRASDAIRGLLGKEVVGKDALGNVYLRWHETIKGEKVEKREVKWHAPHMLYDPCEIPPEWRMWLRKLRQQPPTPEEMSMSAEKAEVMRQKVAAIDEQERLRRLRQEAMGNQARQAGASGPNLSRLLQQMHPEASRAGSRAQPGSPPDQPGHSGAQPVGTDFKPEAWRPGS</sequence>
<comment type="similarity">
    <text evidence="1">Belongs to the complex I NDUFA12 subunit family.</text>
</comment>
<feature type="compositionally biased region" description="Basic and acidic residues" evidence="2">
    <location>
        <begin position="166"/>
        <end position="175"/>
    </location>
</feature>
<accession>A0A699YCR1</accession>
<keyword evidence="3" id="KW-0830">Ubiquinone</keyword>
<protein>
    <submittedName>
        <fullName evidence="3">NADH dehydrogenase [ubiquinone] 1 alpha subcomplex subunit 12</fullName>
    </submittedName>
</protein>
<dbReference type="InterPro" id="IPR007763">
    <property type="entry name" value="NDUFA12"/>
</dbReference>
<dbReference type="GO" id="GO:0032981">
    <property type="term" value="P:mitochondrial respiratory chain complex I assembly"/>
    <property type="evidence" value="ECO:0007669"/>
    <property type="project" value="TreeGrafter"/>
</dbReference>
<dbReference type="PANTHER" id="PTHR32470:SF2">
    <property type="entry name" value="NADH DEHYDROGENASE [UBIQUINONE] 1 ALPHA SUBCOMPLEX ASSEMBLY FACTOR 2"/>
    <property type="match status" value="1"/>
</dbReference>
<dbReference type="GO" id="GO:0005739">
    <property type="term" value="C:mitochondrion"/>
    <property type="evidence" value="ECO:0007669"/>
    <property type="project" value="TreeGrafter"/>
</dbReference>